<name>G5JH88_9STAP</name>
<proteinExistence type="predicted"/>
<sequence length="136" mass="15374">MKLTIKGEKELQQELERRFGKNRMQKVVDYALTKAAGVVASIIARDMKSFADTGKSVKATSVSKPQTIGGVRQVKIHWNDGSSGERYRIIHLNEYGHFDRSGKWVNTAGKGVIDNAMRKGRQTYFDTIKSELSRRL</sequence>
<dbReference type="PATRIC" id="fig|911238.3.peg.670"/>
<accession>G5JH88</accession>
<dbReference type="RefSeq" id="WP_002462639.1">
    <property type="nucleotide sequence ID" value="NZ_AEUN01000307.1"/>
</dbReference>
<gene>
    <name evidence="1" type="ORF">SS7213T_04085</name>
</gene>
<organism evidence="1 2">
    <name type="scientific">Staphylococcus simiae CCM 7213 = CCUG 51256</name>
    <dbReference type="NCBI Taxonomy" id="911238"/>
    <lineage>
        <taxon>Bacteria</taxon>
        <taxon>Bacillati</taxon>
        <taxon>Bacillota</taxon>
        <taxon>Bacilli</taxon>
        <taxon>Bacillales</taxon>
        <taxon>Staphylococcaceae</taxon>
        <taxon>Staphylococcus</taxon>
    </lineage>
</organism>
<protein>
    <recommendedName>
        <fullName evidence="3">Bacteriophage protein</fullName>
    </recommendedName>
</protein>
<evidence type="ECO:0000313" key="1">
    <source>
        <dbReference type="EMBL" id="EHJ08436.1"/>
    </source>
</evidence>
<evidence type="ECO:0008006" key="3">
    <source>
        <dbReference type="Google" id="ProtNLM"/>
    </source>
</evidence>
<dbReference type="AlphaFoldDB" id="G5JH88"/>
<evidence type="ECO:0000313" key="2">
    <source>
        <dbReference type="Proteomes" id="UP000005413"/>
    </source>
</evidence>
<keyword evidence="2" id="KW-1185">Reference proteome</keyword>
<dbReference type="EMBL" id="AEUN01000307">
    <property type="protein sequence ID" value="EHJ08436.1"/>
    <property type="molecule type" value="Genomic_DNA"/>
</dbReference>
<dbReference type="Proteomes" id="UP000005413">
    <property type="component" value="Unassembled WGS sequence"/>
</dbReference>
<reference evidence="1 2" key="1">
    <citation type="journal article" date="2012" name="BMC Genomics">
        <title>Comparative genomic analysis of the genus Staphylococcus including Staphylococcus aureus and its newly described sister species Staphylococcus simiae.</title>
        <authorList>
            <person name="Suzuki H."/>
            <person name="Lefebure T."/>
            <person name="Pavinski Bitar P."/>
            <person name="Stanhope M.J."/>
        </authorList>
    </citation>
    <scope>NUCLEOTIDE SEQUENCE [LARGE SCALE GENOMIC DNA]</scope>
    <source>
        <strain evidence="1 2">CCM 7213</strain>
    </source>
</reference>
<comment type="caution">
    <text evidence="1">The sequence shown here is derived from an EMBL/GenBank/DDBJ whole genome shotgun (WGS) entry which is preliminary data.</text>
</comment>